<reference evidence="1 2" key="1">
    <citation type="submission" date="2016-12" db="EMBL/GenBank/DDBJ databases">
        <authorList>
            <person name="Song W.-J."/>
            <person name="Kurnit D.M."/>
        </authorList>
    </citation>
    <scope>NUCLEOTIDE SEQUENCE [LARGE SCALE GENOMIC DNA]</scope>
    <source>
        <strain evidence="1 2">ATCC 43942</strain>
    </source>
</reference>
<dbReference type="OrthoDB" id="5908990at2"/>
<dbReference type="KEGG" id="vga:BSQ33_12725"/>
<dbReference type="EMBL" id="CP018835">
    <property type="protein sequence ID" value="ASA56474.1"/>
    <property type="molecule type" value="Genomic_DNA"/>
</dbReference>
<name>A0A1Z2SH12_VIBGA</name>
<dbReference type="RefSeq" id="WP_088134218.1">
    <property type="nucleotide sequence ID" value="NZ_CP018835.1"/>
</dbReference>
<sequence>MVRRTLINKFHLFEINTKDTLSYLLLKNTTIDPRSIQEDVFRQHSELTRQQVDLLLKFHLSSLGDAPQKVSKIGSMEVFPIGEELYSDIETHELEIKLIRYSNSNFVILGTAESDEVFLDAYFDELDDYGEGYSSIVESYIVHFMPSVNYKHISDIDEIFSNCTVYDYETMDWVTSKAPTYFS</sequence>
<gene>
    <name evidence="1" type="ORF">BSQ33_12725</name>
</gene>
<organism evidence="1 2">
    <name type="scientific">Vibrio gazogenes</name>
    <dbReference type="NCBI Taxonomy" id="687"/>
    <lineage>
        <taxon>Bacteria</taxon>
        <taxon>Pseudomonadati</taxon>
        <taxon>Pseudomonadota</taxon>
        <taxon>Gammaproteobacteria</taxon>
        <taxon>Vibrionales</taxon>
        <taxon>Vibrionaceae</taxon>
        <taxon>Vibrio</taxon>
    </lineage>
</organism>
<protein>
    <submittedName>
        <fullName evidence="1">Uncharacterized protein</fullName>
    </submittedName>
</protein>
<evidence type="ECO:0000313" key="2">
    <source>
        <dbReference type="Proteomes" id="UP000196708"/>
    </source>
</evidence>
<dbReference type="Proteomes" id="UP000196708">
    <property type="component" value="Chromosome 1"/>
</dbReference>
<accession>A0A1Z2SH12</accession>
<dbReference type="AlphaFoldDB" id="A0A1Z2SH12"/>
<evidence type="ECO:0000313" key="1">
    <source>
        <dbReference type="EMBL" id="ASA56474.1"/>
    </source>
</evidence>
<proteinExistence type="predicted"/>